<evidence type="ECO:0000313" key="3">
    <source>
        <dbReference type="EMBL" id="QDU30032.1"/>
    </source>
</evidence>
<dbReference type="EMBL" id="CP036274">
    <property type="protein sequence ID" value="QDU30032.1"/>
    <property type="molecule type" value="Genomic_DNA"/>
</dbReference>
<dbReference type="RefSeq" id="WP_202921251.1">
    <property type="nucleotide sequence ID" value="NZ_CP036274.1"/>
</dbReference>
<keyword evidence="2" id="KW-0732">Signal</keyword>
<keyword evidence="4" id="KW-1185">Reference proteome</keyword>
<organism evidence="3 4">
    <name type="scientific">Anatilimnocola aggregata</name>
    <dbReference type="NCBI Taxonomy" id="2528021"/>
    <lineage>
        <taxon>Bacteria</taxon>
        <taxon>Pseudomonadati</taxon>
        <taxon>Planctomycetota</taxon>
        <taxon>Planctomycetia</taxon>
        <taxon>Pirellulales</taxon>
        <taxon>Pirellulaceae</taxon>
        <taxon>Anatilimnocola</taxon>
    </lineage>
</organism>
<sequence precursor="true">MKCWSLLGYFLALGLVAFATSTPAAEPTPVKTATPNAAPPAEMVEMFAAAAKGDIEVRLIPKDSTTGTVTIKNKTKKPLTIKLPEAFVGVPVLAQLGGMGGGLGGGGGNNNQQNQAMGGGMMGGMGGGMMGGMGGGGFGGGGGGLFNVGPEKVGKLKVVAVCLEHGKDDPNPRIPYDLRPIESFTNKGEVIELVKMLAKGEIDQKSAQAAAWHLSSDLPWNELANKIGKKHLDGTLEPYFTAGQLEFGVRASREATFRAEEAAKKKPATQAVKSLSENK</sequence>
<dbReference type="Proteomes" id="UP000315017">
    <property type="component" value="Chromosome"/>
</dbReference>
<evidence type="ECO:0000256" key="2">
    <source>
        <dbReference type="SAM" id="SignalP"/>
    </source>
</evidence>
<reference evidence="3 4" key="1">
    <citation type="submission" date="2019-02" db="EMBL/GenBank/DDBJ databases">
        <title>Deep-cultivation of Planctomycetes and their phenomic and genomic characterization uncovers novel biology.</title>
        <authorList>
            <person name="Wiegand S."/>
            <person name="Jogler M."/>
            <person name="Boedeker C."/>
            <person name="Pinto D."/>
            <person name="Vollmers J."/>
            <person name="Rivas-Marin E."/>
            <person name="Kohn T."/>
            <person name="Peeters S.H."/>
            <person name="Heuer A."/>
            <person name="Rast P."/>
            <person name="Oberbeckmann S."/>
            <person name="Bunk B."/>
            <person name="Jeske O."/>
            <person name="Meyerdierks A."/>
            <person name="Storesund J.E."/>
            <person name="Kallscheuer N."/>
            <person name="Luecker S."/>
            <person name="Lage O.M."/>
            <person name="Pohl T."/>
            <person name="Merkel B.J."/>
            <person name="Hornburger P."/>
            <person name="Mueller R.-W."/>
            <person name="Bruemmer F."/>
            <person name="Labrenz M."/>
            <person name="Spormann A.M."/>
            <person name="Op den Camp H."/>
            <person name="Overmann J."/>
            <person name="Amann R."/>
            <person name="Jetten M.S.M."/>
            <person name="Mascher T."/>
            <person name="Medema M.H."/>
            <person name="Devos D.P."/>
            <person name="Kaster A.-K."/>
            <person name="Ovreas L."/>
            <person name="Rohde M."/>
            <person name="Galperin M.Y."/>
            <person name="Jogler C."/>
        </authorList>
    </citation>
    <scope>NUCLEOTIDE SEQUENCE [LARGE SCALE GENOMIC DNA]</scope>
    <source>
        <strain evidence="3 4">ETA_A8</strain>
    </source>
</reference>
<dbReference type="KEGG" id="aagg:ETAA8_51500"/>
<proteinExistence type="predicted"/>
<feature type="chain" id="PRO_5021775652" evidence="2">
    <location>
        <begin position="25"/>
        <end position="279"/>
    </location>
</feature>
<evidence type="ECO:0000313" key="4">
    <source>
        <dbReference type="Proteomes" id="UP000315017"/>
    </source>
</evidence>
<feature type="signal peptide" evidence="2">
    <location>
        <begin position="1"/>
        <end position="24"/>
    </location>
</feature>
<accession>A0A517YIJ8</accession>
<feature type="region of interest" description="Disordered" evidence="1">
    <location>
        <begin position="260"/>
        <end position="279"/>
    </location>
</feature>
<dbReference type="AlphaFoldDB" id="A0A517YIJ8"/>
<name>A0A517YIJ8_9BACT</name>
<evidence type="ECO:0000256" key="1">
    <source>
        <dbReference type="SAM" id="MobiDB-lite"/>
    </source>
</evidence>
<gene>
    <name evidence="3" type="ORF">ETAA8_51500</name>
</gene>
<protein>
    <submittedName>
        <fullName evidence="3">Uncharacterized protein</fullName>
    </submittedName>
</protein>